<reference evidence="1 2" key="1">
    <citation type="submission" date="2019-07" db="EMBL/GenBank/DDBJ databases">
        <title>Serratia strains were isolated from fresh produce.</title>
        <authorList>
            <person name="Cho G.-S."/>
            <person name="Stein M."/>
            <person name="Lee W."/>
            <person name="Suh S.H."/>
            <person name="Franz C.M.A.P."/>
        </authorList>
    </citation>
    <scope>NUCLEOTIDE SEQUENCE [LARGE SCALE GENOMIC DNA]</scope>
    <source>
        <strain evidence="1 2">S17</strain>
    </source>
</reference>
<protein>
    <submittedName>
        <fullName evidence="1">Tail fiber assembly protein</fullName>
    </submittedName>
</protein>
<proteinExistence type="predicted"/>
<sequence length="140" mass="15720">MNYSFFYSKETGGFYDHSEKEVYEASINGWPADAVGITDDEYNSLFDGQAAGYVIVAGDDGKPYLTAPPEPTLEETRRAMAAKKAQLLDEAYTAMKPLELAVKHDMATDEEKAQLDAWERYSVLLSRVDVDNPEWPDKPE</sequence>
<accession>A0A9X9C0P6</accession>
<dbReference type="AlphaFoldDB" id="A0A9X9C0P6"/>
<dbReference type="InterPro" id="IPR003458">
    <property type="entry name" value="Phage_T4_Gp38_tail_assem"/>
</dbReference>
<evidence type="ECO:0000313" key="1">
    <source>
        <dbReference type="EMBL" id="TXE25864.1"/>
    </source>
</evidence>
<comment type="caution">
    <text evidence="1">The sequence shown here is derived from an EMBL/GenBank/DDBJ whole genome shotgun (WGS) entry which is preliminary data.</text>
</comment>
<dbReference type="Pfam" id="PF02413">
    <property type="entry name" value="Caudo_TAP"/>
    <property type="match status" value="1"/>
</dbReference>
<name>A0A9X9C0P6_9GAMM</name>
<dbReference type="RefSeq" id="WP_147838938.1">
    <property type="nucleotide sequence ID" value="NZ_VOUP01000016.1"/>
</dbReference>
<evidence type="ECO:0000313" key="2">
    <source>
        <dbReference type="Proteomes" id="UP000321307"/>
    </source>
</evidence>
<gene>
    <name evidence="1" type="ORF">FOT63_21875</name>
</gene>
<dbReference type="Proteomes" id="UP000321307">
    <property type="component" value="Unassembled WGS sequence"/>
</dbReference>
<dbReference type="EMBL" id="VOUP01000016">
    <property type="protein sequence ID" value="TXE25864.1"/>
    <property type="molecule type" value="Genomic_DNA"/>
</dbReference>
<organism evidence="1 2">
    <name type="scientific">Serratia ureilytica</name>
    <dbReference type="NCBI Taxonomy" id="300181"/>
    <lineage>
        <taxon>Bacteria</taxon>
        <taxon>Pseudomonadati</taxon>
        <taxon>Pseudomonadota</taxon>
        <taxon>Gammaproteobacteria</taxon>
        <taxon>Enterobacterales</taxon>
        <taxon>Yersiniaceae</taxon>
        <taxon>Serratia</taxon>
    </lineage>
</organism>